<sequence length="89" mass="9790">MVTLNDEPWEVSTDTVGVHNVYDTEGKFIFEVDPGFSNITLEQLNRMVLCFNACTGIPDGALESAVEAGNNIWVSGYTAGIKQYAEQQE</sequence>
<proteinExistence type="predicted"/>
<gene>
    <name evidence="1" type="ORF">LCGC14_1461930</name>
</gene>
<organism evidence="1">
    <name type="scientific">marine sediment metagenome</name>
    <dbReference type="NCBI Taxonomy" id="412755"/>
    <lineage>
        <taxon>unclassified sequences</taxon>
        <taxon>metagenomes</taxon>
        <taxon>ecological metagenomes</taxon>
    </lineage>
</organism>
<dbReference type="EMBL" id="LAZR01010186">
    <property type="protein sequence ID" value="KKM68338.1"/>
    <property type="molecule type" value="Genomic_DNA"/>
</dbReference>
<evidence type="ECO:0000313" key="1">
    <source>
        <dbReference type="EMBL" id="KKM68338.1"/>
    </source>
</evidence>
<comment type="caution">
    <text evidence="1">The sequence shown here is derived from an EMBL/GenBank/DDBJ whole genome shotgun (WGS) entry which is preliminary data.</text>
</comment>
<dbReference type="AlphaFoldDB" id="A0A0F9JFH0"/>
<reference evidence="1" key="1">
    <citation type="journal article" date="2015" name="Nature">
        <title>Complex archaea that bridge the gap between prokaryotes and eukaryotes.</title>
        <authorList>
            <person name="Spang A."/>
            <person name="Saw J.H."/>
            <person name="Jorgensen S.L."/>
            <person name="Zaremba-Niedzwiedzka K."/>
            <person name="Martijn J."/>
            <person name="Lind A.E."/>
            <person name="van Eijk R."/>
            <person name="Schleper C."/>
            <person name="Guy L."/>
            <person name="Ettema T.J."/>
        </authorList>
    </citation>
    <scope>NUCLEOTIDE SEQUENCE</scope>
</reference>
<protein>
    <submittedName>
        <fullName evidence="1">Uncharacterized protein</fullName>
    </submittedName>
</protein>
<name>A0A0F9JFH0_9ZZZZ</name>
<accession>A0A0F9JFH0</accession>